<dbReference type="EMBL" id="WMEO01000030">
    <property type="protein sequence ID" value="MYL17773.1"/>
    <property type="molecule type" value="Genomic_DNA"/>
</dbReference>
<evidence type="ECO:0000313" key="3">
    <source>
        <dbReference type="Proteomes" id="UP000452321"/>
    </source>
</evidence>
<evidence type="ECO:0000313" key="4">
    <source>
        <dbReference type="Proteomes" id="UP000460194"/>
    </source>
</evidence>
<gene>
    <name evidence="2" type="ORF">GLW30_14595</name>
    <name evidence="1" type="ORF">GLW36_14110</name>
</gene>
<dbReference type="Proteomes" id="UP000452321">
    <property type="component" value="Unassembled WGS sequence"/>
</dbReference>
<dbReference type="InterPro" id="IPR006311">
    <property type="entry name" value="TAT_signal"/>
</dbReference>
<organism evidence="1 4">
    <name type="scientific">Halorubrum distributum</name>
    <dbReference type="NCBI Taxonomy" id="29283"/>
    <lineage>
        <taxon>Archaea</taxon>
        <taxon>Methanobacteriati</taxon>
        <taxon>Methanobacteriota</taxon>
        <taxon>Stenosarchaea group</taxon>
        <taxon>Halobacteria</taxon>
        <taxon>Halobacteriales</taxon>
        <taxon>Haloferacaceae</taxon>
        <taxon>Halorubrum</taxon>
        <taxon>Halorubrum distributum group</taxon>
    </lineage>
</organism>
<dbReference type="PANTHER" id="PTHR41247:SF1">
    <property type="entry name" value="HTH-TYPE TRANSCRIPTIONAL REPRESSOR YCNK"/>
    <property type="match status" value="1"/>
</dbReference>
<dbReference type="Pfam" id="PF05573">
    <property type="entry name" value="NosL"/>
    <property type="match status" value="1"/>
</dbReference>
<sequence length="197" mass="20767">MTRDDPSMPAHSRSESVPRRRLLAGIAAAGTAAVAGCAGGESNSIAPVSIDDDQACDQCGMIVADHPGTVGQVHFEDDEPEGGRPAQFCSATCTYTYRFDAEDAGRTPLATFLTDYSAVDQEVFEEGGDTMFSSHVESEAFARETALTVVARSEVIGAMGPDLIPFSDDGDVDEFVAEYGGEAMPATEVERSTLEAL</sequence>
<comment type="caution">
    <text evidence="1">The sequence shown here is derived from an EMBL/GenBank/DDBJ whole genome shotgun (WGS) entry which is preliminary data.</text>
</comment>
<dbReference type="EMBL" id="WMFC01000026">
    <property type="protein sequence ID" value="MYL68952.1"/>
    <property type="molecule type" value="Genomic_DNA"/>
</dbReference>
<proteinExistence type="predicted"/>
<evidence type="ECO:0000313" key="2">
    <source>
        <dbReference type="EMBL" id="MYL68952.1"/>
    </source>
</evidence>
<dbReference type="PROSITE" id="PS51318">
    <property type="entry name" value="TAT"/>
    <property type="match status" value="1"/>
</dbReference>
<dbReference type="PANTHER" id="PTHR41247">
    <property type="entry name" value="HTH-TYPE TRANSCRIPTIONAL REPRESSOR YCNK"/>
    <property type="match status" value="1"/>
</dbReference>
<dbReference type="RefSeq" id="WP_004599595.1">
    <property type="nucleotide sequence ID" value="NZ_JAWMCG010000009.1"/>
</dbReference>
<dbReference type="Gene3D" id="3.30.70.2050">
    <property type="match status" value="1"/>
</dbReference>
<reference evidence="3 4" key="1">
    <citation type="submission" date="2019-11" db="EMBL/GenBank/DDBJ databases">
        <title>Genome sequences of 17 halophilic strains isolated from different environments.</title>
        <authorList>
            <person name="Furrow R.E."/>
        </authorList>
    </citation>
    <scope>NUCLEOTIDE SEQUENCE [LARGE SCALE GENOMIC DNA]</scope>
    <source>
        <strain evidence="2 3">22502_06_Cabo</strain>
        <strain evidence="1 4">22517_05_Cabo</strain>
    </source>
</reference>
<dbReference type="Proteomes" id="UP000460194">
    <property type="component" value="Unassembled WGS sequence"/>
</dbReference>
<dbReference type="SUPFAM" id="SSF160387">
    <property type="entry name" value="NosL/MerB-like"/>
    <property type="match status" value="1"/>
</dbReference>
<dbReference type="InterPro" id="IPR008719">
    <property type="entry name" value="N2O_reductase_NosL"/>
</dbReference>
<name>A0A6B1IGM8_9EURY</name>
<evidence type="ECO:0000313" key="1">
    <source>
        <dbReference type="EMBL" id="MYL17773.1"/>
    </source>
</evidence>
<accession>A0A6B1IGM8</accession>
<protein>
    <submittedName>
        <fullName evidence="1">Nitrous oxide reductase accessory protein NosL</fullName>
    </submittedName>
</protein>
<dbReference type="AlphaFoldDB" id="A0A6B1IGM8"/>